<dbReference type="InterPro" id="IPR050430">
    <property type="entry name" value="Peptidase_S1"/>
</dbReference>
<evidence type="ECO:0000256" key="3">
    <source>
        <dbReference type="ARBA" id="ARBA00022801"/>
    </source>
</evidence>
<keyword evidence="5" id="KW-1015">Disulfide bond</keyword>
<dbReference type="STRING" id="7102.A0A2A4IV60"/>
<proteinExistence type="inferred from homology"/>
<dbReference type="SUPFAM" id="SSF50494">
    <property type="entry name" value="Trypsin-like serine proteases"/>
    <property type="match status" value="1"/>
</dbReference>
<protein>
    <recommendedName>
        <fullName evidence="7">Peptidase S1 domain-containing protein</fullName>
    </recommendedName>
</protein>
<dbReference type="PROSITE" id="PS50240">
    <property type="entry name" value="TRYPSIN_DOM"/>
    <property type="match status" value="1"/>
</dbReference>
<evidence type="ECO:0000259" key="7">
    <source>
        <dbReference type="PROSITE" id="PS50240"/>
    </source>
</evidence>
<dbReference type="SMART" id="SM00020">
    <property type="entry name" value="Tryp_SPc"/>
    <property type="match status" value="1"/>
</dbReference>
<dbReference type="InterPro" id="IPR001254">
    <property type="entry name" value="Trypsin_dom"/>
</dbReference>
<dbReference type="InterPro" id="IPR009003">
    <property type="entry name" value="Peptidase_S1_PA"/>
</dbReference>
<dbReference type="PANTHER" id="PTHR24276">
    <property type="entry name" value="POLYSERASE-RELATED"/>
    <property type="match status" value="1"/>
</dbReference>
<dbReference type="GO" id="GO:0004252">
    <property type="term" value="F:serine-type endopeptidase activity"/>
    <property type="evidence" value="ECO:0007669"/>
    <property type="project" value="InterPro"/>
</dbReference>
<dbReference type="Gene3D" id="2.40.10.10">
    <property type="entry name" value="Trypsin-like serine proteases"/>
    <property type="match status" value="1"/>
</dbReference>
<dbReference type="GO" id="GO:0006508">
    <property type="term" value="P:proteolysis"/>
    <property type="evidence" value="ECO:0007669"/>
    <property type="project" value="UniProtKB-KW"/>
</dbReference>
<dbReference type="PROSITE" id="PS00134">
    <property type="entry name" value="TRYPSIN_HIS"/>
    <property type="match status" value="1"/>
</dbReference>
<feature type="signal peptide" evidence="6">
    <location>
        <begin position="1"/>
        <end position="21"/>
    </location>
</feature>
<evidence type="ECO:0000256" key="1">
    <source>
        <dbReference type="ARBA" id="ARBA00007664"/>
    </source>
</evidence>
<evidence type="ECO:0000313" key="8">
    <source>
        <dbReference type="EMBL" id="PCG63857.1"/>
    </source>
</evidence>
<reference evidence="8" key="1">
    <citation type="submission" date="2017-09" db="EMBL/GenBank/DDBJ databases">
        <title>Contemporary evolution of a Lepidopteran species, Heliothis virescens, in response to modern agricultural practices.</title>
        <authorList>
            <person name="Fritz M.L."/>
            <person name="Deyonke A.M."/>
            <person name="Papanicolaou A."/>
            <person name="Micinski S."/>
            <person name="Westbrook J."/>
            <person name="Gould F."/>
        </authorList>
    </citation>
    <scope>NUCLEOTIDE SEQUENCE [LARGE SCALE GENOMIC DNA]</scope>
    <source>
        <strain evidence="8">HvINT-</strain>
        <tissue evidence="8">Whole body</tissue>
    </source>
</reference>
<evidence type="ECO:0000256" key="6">
    <source>
        <dbReference type="SAM" id="SignalP"/>
    </source>
</evidence>
<keyword evidence="6" id="KW-0732">Signal</keyword>
<organism evidence="8">
    <name type="scientific">Heliothis virescens</name>
    <name type="common">Tobacco budworm moth</name>
    <dbReference type="NCBI Taxonomy" id="7102"/>
    <lineage>
        <taxon>Eukaryota</taxon>
        <taxon>Metazoa</taxon>
        <taxon>Ecdysozoa</taxon>
        <taxon>Arthropoda</taxon>
        <taxon>Hexapoda</taxon>
        <taxon>Insecta</taxon>
        <taxon>Pterygota</taxon>
        <taxon>Neoptera</taxon>
        <taxon>Endopterygota</taxon>
        <taxon>Lepidoptera</taxon>
        <taxon>Glossata</taxon>
        <taxon>Ditrysia</taxon>
        <taxon>Noctuoidea</taxon>
        <taxon>Noctuidae</taxon>
        <taxon>Heliothinae</taxon>
        <taxon>Heliothis</taxon>
    </lineage>
</organism>
<dbReference type="PANTHER" id="PTHR24276:SF91">
    <property type="entry name" value="AT26814P-RELATED"/>
    <property type="match status" value="1"/>
</dbReference>
<keyword evidence="4" id="KW-0720">Serine protease</keyword>
<gene>
    <name evidence="8" type="ORF">B5V51_11618</name>
</gene>
<sequence length="265" mass="28508">MDKLTVYLFVVLAFSCQDVLCKKREHKQKENGGKIVGGTETTIQEYPYQAYLLLYNGSDYFQCGGSIVNAYYVVTAAHCLEEIQTVYVRIGSTISNSGGLQYETSTFYSHPSYNPNTFDFDVGIVSVSQGMQLDGTNAKAISLVRTFYDVSNGTEITLTGWGATGEGESVTSTLRVVSVPAIDRPTCNEQLGGGITSRMFCAGLPEGGKDTCQGDSGGPAVIESTGRLAGIVSFGYGCARPDSPGVYTRIGNFQIRNYIRLMTGA</sequence>
<keyword evidence="3" id="KW-0378">Hydrolase</keyword>
<evidence type="ECO:0000256" key="2">
    <source>
        <dbReference type="ARBA" id="ARBA00022670"/>
    </source>
</evidence>
<dbReference type="InterPro" id="IPR018114">
    <property type="entry name" value="TRYPSIN_HIS"/>
</dbReference>
<evidence type="ECO:0000256" key="4">
    <source>
        <dbReference type="ARBA" id="ARBA00022825"/>
    </source>
</evidence>
<feature type="chain" id="PRO_5013150411" description="Peptidase S1 domain-containing protein" evidence="6">
    <location>
        <begin position="22"/>
        <end position="265"/>
    </location>
</feature>
<feature type="domain" description="Peptidase S1" evidence="7">
    <location>
        <begin position="35"/>
        <end position="264"/>
    </location>
</feature>
<dbReference type="Pfam" id="PF00089">
    <property type="entry name" value="Trypsin"/>
    <property type="match status" value="1"/>
</dbReference>
<dbReference type="FunFam" id="2.40.10.10:FF:000034">
    <property type="entry name" value="Eupolytin"/>
    <property type="match status" value="1"/>
</dbReference>
<dbReference type="InterPro" id="IPR001314">
    <property type="entry name" value="Peptidase_S1A"/>
</dbReference>
<dbReference type="InterPro" id="IPR043504">
    <property type="entry name" value="Peptidase_S1_PA_chymotrypsin"/>
</dbReference>
<dbReference type="EMBL" id="NWSH01005899">
    <property type="protein sequence ID" value="PCG63857.1"/>
    <property type="molecule type" value="Genomic_DNA"/>
</dbReference>
<dbReference type="CDD" id="cd00190">
    <property type="entry name" value="Tryp_SPc"/>
    <property type="match status" value="1"/>
</dbReference>
<keyword evidence="2" id="KW-0645">Protease</keyword>
<dbReference type="PRINTS" id="PR00722">
    <property type="entry name" value="CHYMOTRYPSIN"/>
</dbReference>
<name>A0A2A4IV60_HELVI</name>
<accession>A0A2A4IV60</accession>
<dbReference type="PROSITE" id="PS51257">
    <property type="entry name" value="PROKAR_LIPOPROTEIN"/>
    <property type="match status" value="1"/>
</dbReference>
<comment type="similarity">
    <text evidence="1">Belongs to the peptidase S1 family.</text>
</comment>
<evidence type="ECO:0000256" key="5">
    <source>
        <dbReference type="ARBA" id="ARBA00023157"/>
    </source>
</evidence>
<comment type="caution">
    <text evidence="8">The sequence shown here is derived from an EMBL/GenBank/DDBJ whole genome shotgun (WGS) entry which is preliminary data.</text>
</comment>
<dbReference type="AlphaFoldDB" id="A0A2A4IV60"/>